<keyword evidence="3" id="KW-1185">Reference proteome</keyword>
<reference evidence="3" key="1">
    <citation type="journal article" date="2011" name="Genome Biol.">
        <title>Comparative genomics of the social amoebae Dictyostelium discoideum and Dictyostelium purpureum.</title>
        <authorList>
            <consortium name="US DOE Joint Genome Institute (JGI-PGF)"/>
            <person name="Sucgang R."/>
            <person name="Kuo A."/>
            <person name="Tian X."/>
            <person name="Salerno W."/>
            <person name="Parikh A."/>
            <person name="Feasley C.L."/>
            <person name="Dalin E."/>
            <person name="Tu H."/>
            <person name="Huang E."/>
            <person name="Barry K."/>
            <person name="Lindquist E."/>
            <person name="Shapiro H."/>
            <person name="Bruce D."/>
            <person name="Schmutz J."/>
            <person name="Salamov A."/>
            <person name="Fey P."/>
            <person name="Gaudet P."/>
            <person name="Anjard C."/>
            <person name="Babu M.M."/>
            <person name="Basu S."/>
            <person name="Bushmanova Y."/>
            <person name="van der Wel H."/>
            <person name="Katoh-Kurasawa M."/>
            <person name="Dinh C."/>
            <person name="Coutinho P.M."/>
            <person name="Saito T."/>
            <person name="Elias M."/>
            <person name="Schaap P."/>
            <person name="Kay R.R."/>
            <person name="Henrissat B."/>
            <person name="Eichinger L."/>
            <person name="Rivero F."/>
            <person name="Putnam N.H."/>
            <person name="West C.M."/>
            <person name="Loomis W.F."/>
            <person name="Chisholm R.L."/>
            <person name="Shaulsky G."/>
            <person name="Strassmann J.E."/>
            <person name="Queller D.C."/>
            <person name="Kuspa A."/>
            <person name="Grigoriev I.V."/>
        </authorList>
    </citation>
    <scope>NUCLEOTIDE SEQUENCE [LARGE SCALE GENOMIC DNA]</scope>
    <source>
        <strain evidence="3">QSDP1</strain>
    </source>
</reference>
<dbReference type="Pfam" id="PF01476">
    <property type="entry name" value="LysM"/>
    <property type="match status" value="1"/>
</dbReference>
<dbReference type="GeneID" id="10508473"/>
<evidence type="ECO:0000259" key="1">
    <source>
        <dbReference type="Pfam" id="PF01476"/>
    </source>
</evidence>
<proteinExistence type="predicted"/>
<evidence type="ECO:0000313" key="2">
    <source>
        <dbReference type="EMBL" id="EGC30885.1"/>
    </source>
</evidence>
<dbReference type="KEGG" id="dpp:DICPUDRAFT_83207"/>
<sequence>MSLIEDLDSCMECNQWNDSLSTLSCCNTKICSNCLNNDYISTHICNNSQPQIEQQQEQQQQQQQQQNSLEYNKVYENLYSSFLSINSKFNIGLGSSLNSSLGASADDDEDISEDNIFEHILLPKDTLQGLSIRYNVSVNEIKKINNIHSEERHGKLILLIPKRPNQNRQQKEEILSNQELTENLKKNVIARYMKKSRCSDQSLVETYLEKHSYHFFNAL</sequence>
<dbReference type="SUPFAM" id="SSF54106">
    <property type="entry name" value="LysM domain"/>
    <property type="match status" value="1"/>
</dbReference>
<dbReference type="CDD" id="cd00118">
    <property type="entry name" value="LysM"/>
    <property type="match status" value="1"/>
</dbReference>
<dbReference type="OrthoDB" id="2107166at2759"/>
<dbReference type="RefSeq" id="XP_003292590.1">
    <property type="nucleotide sequence ID" value="XM_003292542.1"/>
</dbReference>
<organism evidence="2 3">
    <name type="scientific">Dictyostelium purpureum</name>
    <name type="common">Slime mold</name>
    <dbReference type="NCBI Taxonomy" id="5786"/>
    <lineage>
        <taxon>Eukaryota</taxon>
        <taxon>Amoebozoa</taxon>
        <taxon>Evosea</taxon>
        <taxon>Eumycetozoa</taxon>
        <taxon>Dictyostelia</taxon>
        <taxon>Dictyosteliales</taxon>
        <taxon>Dictyosteliaceae</taxon>
        <taxon>Dictyostelium</taxon>
    </lineage>
</organism>
<dbReference type="InterPro" id="IPR018392">
    <property type="entry name" value="LysM"/>
</dbReference>
<dbReference type="PANTHER" id="PTHR20932">
    <property type="entry name" value="LYSM AND PUTATIVE PEPTIDOGLYCAN-BINDING DOMAIN-CONTAINING PROTEIN"/>
    <property type="match status" value="1"/>
</dbReference>
<dbReference type="EMBL" id="GL871293">
    <property type="protein sequence ID" value="EGC30885.1"/>
    <property type="molecule type" value="Genomic_DNA"/>
</dbReference>
<dbReference type="InterPro" id="IPR036779">
    <property type="entry name" value="LysM_dom_sf"/>
</dbReference>
<dbReference type="eggNOG" id="ENOG502RHK1">
    <property type="taxonomic scope" value="Eukaryota"/>
</dbReference>
<feature type="non-terminal residue" evidence="2">
    <location>
        <position position="219"/>
    </location>
</feature>
<dbReference type="InParanoid" id="F0ZYV3"/>
<accession>F0ZYV3</accession>
<dbReference type="FunCoup" id="F0ZYV3">
    <property type="interactions" value="937"/>
</dbReference>
<name>F0ZYV3_DICPU</name>
<evidence type="ECO:0000313" key="3">
    <source>
        <dbReference type="Proteomes" id="UP000001064"/>
    </source>
</evidence>
<feature type="domain" description="LysM" evidence="1">
    <location>
        <begin position="123"/>
        <end position="149"/>
    </location>
</feature>
<dbReference type="PANTHER" id="PTHR20932:SF54">
    <property type="entry name" value="LYSM DOMAIN-CONTAINING PROTEIN"/>
    <property type="match status" value="1"/>
</dbReference>
<protein>
    <recommendedName>
        <fullName evidence="1">LysM domain-containing protein</fullName>
    </recommendedName>
</protein>
<dbReference type="Proteomes" id="UP000001064">
    <property type="component" value="Unassembled WGS sequence"/>
</dbReference>
<dbReference type="Gene3D" id="3.10.350.10">
    <property type="entry name" value="LysM domain"/>
    <property type="match status" value="1"/>
</dbReference>
<dbReference type="AlphaFoldDB" id="F0ZYV3"/>
<dbReference type="VEuPathDB" id="AmoebaDB:DICPUDRAFT_83207"/>
<gene>
    <name evidence="2" type="ORF">DICPUDRAFT_83207</name>
</gene>
<dbReference type="InterPro" id="IPR045030">
    <property type="entry name" value="LYSM1-4"/>
</dbReference>